<evidence type="ECO:0008006" key="4">
    <source>
        <dbReference type="Google" id="ProtNLM"/>
    </source>
</evidence>
<protein>
    <recommendedName>
        <fullName evidence="4">Rod shape-determining protein MreD</fullName>
    </recommendedName>
</protein>
<evidence type="ECO:0000313" key="3">
    <source>
        <dbReference type="Proteomes" id="UP000075320"/>
    </source>
</evidence>
<feature type="transmembrane region" description="Helical" evidence="1">
    <location>
        <begin position="105"/>
        <end position="128"/>
    </location>
</feature>
<organism evidence="2 3">
    <name type="scientific">Bdellovibrio bacteriovorus</name>
    <dbReference type="NCBI Taxonomy" id="959"/>
    <lineage>
        <taxon>Bacteria</taxon>
        <taxon>Pseudomonadati</taxon>
        <taxon>Bdellovibrionota</taxon>
        <taxon>Bdellovibrionia</taxon>
        <taxon>Bdellovibrionales</taxon>
        <taxon>Pseudobdellovibrionaceae</taxon>
        <taxon>Bdellovibrio</taxon>
    </lineage>
</organism>
<name>A0A150WHJ3_BDEBC</name>
<dbReference type="OrthoDB" id="5293082at2"/>
<dbReference type="AlphaFoldDB" id="A0A150WHJ3"/>
<accession>A0A150WHJ3</accession>
<feature type="transmembrane region" description="Helical" evidence="1">
    <location>
        <begin position="33"/>
        <end position="51"/>
    </location>
</feature>
<comment type="caution">
    <text evidence="2">The sequence shown here is derived from an EMBL/GenBank/DDBJ whole genome shotgun (WGS) entry which is preliminary data.</text>
</comment>
<gene>
    <name evidence="2" type="ORF">AZI86_15330</name>
</gene>
<feature type="transmembrane region" description="Helical" evidence="1">
    <location>
        <begin position="140"/>
        <end position="159"/>
    </location>
</feature>
<evidence type="ECO:0000313" key="2">
    <source>
        <dbReference type="EMBL" id="KYG63090.1"/>
    </source>
</evidence>
<dbReference type="Proteomes" id="UP000075320">
    <property type="component" value="Unassembled WGS sequence"/>
</dbReference>
<evidence type="ECO:0000256" key="1">
    <source>
        <dbReference type="SAM" id="Phobius"/>
    </source>
</evidence>
<feature type="transmembrane region" description="Helical" evidence="1">
    <location>
        <begin position="58"/>
        <end position="75"/>
    </location>
</feature>
<keyword evidence="1" id="KW-0812">Transmembrane</keyword>
<keyword evidence="1" id="KW-0472">Membrane</keyword>
<reference evidence="2 3" key="1">
    <citation type="submission" date="2016-03" db="EMBL/GenBank/DDBJ databases">
        <authorList>
            <person name="Ploux O."/>
        </authorList>
    </citation>
    <scope>NUCLEOTIDE SEQUENCE [LARGE SCALE GENOMIC DNA]</scope>
    <source>
        <strain evidence="2 3">R0</strain>
    </source>
</reference>
<keyword evidence="1" id="KW-1133">Transmembrane helix</keyword>
<keyword evidence="3" id="KW-1185">Reference proteome</keyword>
<proteinExistence type="predicted"/>
<dbReference type="RefSeq" id="WP_061836165.1">
    <property type="nucleotide sequence ID" value="NZ_LUKE01000004.1"/>
</dbReference>
<dbReference type="EMBL" id="LUKE01000004">
    <property type="protein sequence ID" value="KYG63090.1"/>
    <property type="molecule type" value="Genomic_DNA"/>
</dbReference>
<sequence>MKIRWNTLLNFLIMLAVLMTVAGFQTTFWFQVFGHVPAPMLWLNLIVYVILYRRPSQAITWIYAMGFVLLAFTAMPLKMMWFSLLILFLLVYGVKSRVFWSGSGYYTIMCTFSAVAYHVLFLLISWVLEKNMASFEIVDRLVQIVLTPSFAFPVYWILAKIDKLTQNEMLQESGGLEL</sequence>